<proteinExistence type="predicted"/>
<organism evidence="1">
    <name type="scientific">viral metagenome</name>
    <dbReference type="NCBI Taxonomy" id="1070528"/>
    <lineage>
        <taxon>unclassified sequences</taxon>
        <taxon>metagenomes</taxon>
        <taxon>organismal metagenomes</taxon>
    </lineage>
</organism>
<sequence>MEKKPEILSVIEDIEHALEDQFEEQRISWDRNILKDKNQHWIGYNTNDKRWYNNKSMYARIDPHYPTPQTNVLSDKAQTIRASMMKAWPSPYVTHRIKSERAKRASRSADIVLKHYEEVLKMKRKTSDILGWCLFAGGCIGIPYANNDTGKFLPVPLMDMETVVENVDVKVCSLCGTANPPEVQQCQNETCQSTSLIPEKVPKTIERPVPRLDKTGNPLYDDIPLIEPGFVVSSYYEWLFDPFCEEIEDMRWIIRRRIADRETVEKEYKDVLEGKKLDSDSNMSDKYWYLQRINSWPSSGVRFNQYEGEFSRYFLKDSIPFREYLQRPKGKDDKGRYVIVAGSEIVHDGAFPWEDGKWHYCHFRYRKSPGSFYGISLADDIGPLNDIINRIDQQIIWNRHVFVNTKILNPSGSGIANSEFYGKLGTVMTLRDVTQKPEYLQGSALSGVMEERNVRMKDMESLSVSDPTGGKMPQGRVAAAAIEMVLEQSAVKLSQFAFNVSDGLKEAYKEILRIFRTDVVTPMKFTVIGESDEREIETLKGEDLEGEEGIEGGGLDIRIDFDSVFPASRAAMKQVIVELLQYHAFNPQDPFHQSIMYKIFGFDKEGMNMSFDAQESAAKRENMDLEEGKDISKIYAMENAGVDIGTPEGGQALQQNISIALRQGEDSSIHYAIHRQDLQREKFDKLDPKLKAMKIRHFKITEAKVQQEAMMRMQQQAQMAQQLKGAPDMNKMQ</sequence>
<name>A0A6M3IQZ1_9ZZZZ</name>
<dbReference type="GO" id="GO:0016853">
    <property type="term" value="F:isomerase activity"/>
    <property type="evidence" value="ECO:0007669"/>
    <property type="project" value="UniProtKB-KW"/>
</dbReference>
<dbReference type="EMBL" id="MT142335">
    <property type="protein sequence ID" value="QJA78406.1"/>
    <property type="molecule type" value="Genomic_DNA"/>
</dbReference>
<keyword evidence="1" id="KW-0413">Isomerase</keyword>
<protein>
    <submittedName>
        <fullName evidence="1">Putative topoisomerase</fullName>
    </submittedName>
</protein>
<evidence type="ECO:0000313" key="1">
    <source>
        <dbReference type="EMBL" id="QJA59655.1"/>
    </source>
</evidence>
<dbReference type="AlphaFoldDB" id="A0A6M3IQZ1"/>
<accession>A0A6M3IQZ1</accession>
<gene>
    <name evidence="2" type="ORF">MM415A01073_0010</name>
    <name evidence="1" type="ORF">MM415B01252_0012</name>
</gene>
<reference evidence="1" key="1">
    <citation type="submission" date="2020-03" db="EMBL/GenBank/DDBJ databases">
        <title>The deep terrestrial virosphere.</title>
        <authorList>
            <person name="Holmfeldt K."/>
            <person name="Nilsson E."/>
            <person name="Simone D."/>
            <person name="Lopez-Fernandez M."/>
            <person name="Wu X."/>
            <person name="de Brujin I."/>
            <person name="Lundin D."/>
            <person name="Andersson A."/>
            <person name="Bertilsson S."/>
            <person name="Dopson M."/>
        </authorList>
    </citation>
    <scope>NUCLEOTIDE SEQUENCE</scope>
    <source>
        <strain evidence="2">MM415A01073</strain>
        <strain evidence="1">MM415B01252</strain>
    </source>
</reference>
<dbReference type="EMBL" id="MT141379">
    <property type="protein sequence ID" value="QJA59655.1"/>
    <property type="molecule type" value="Genomic_DNA"/>
</dbReference>
<evidence type="ECO:0000313" key="2">
    <source>
        <dbReference type="EMBL" id="QJA78406.1"/>
    </source>
</evidence>